<feature type="signal peptide" evidence="2">
    <location>
        <begin position="1"/>
        <end position="25"/>
    </location>
</feature>
<keyword evidence="2" id="KW-0732">Signal</keyword>
<dbReference type="EMBL" id="BAABHD010000027">
    <property type="protein sequence ID" value="GAA4456026.1"/>
    <property type="molecule type" value="Genomic_DNA"/>
</dbReference>
<dbReference type="RefSeq" id="WP_345243882.1">
    <property type="nucleotide sequence ID" value="NZ_BAABHD010000027.1"/>
</dbReference>
<dbReference type="InterPro" id="IPR043906">
    <property type="entry name" value="Gfo/Idh/MocA_OxRdtase_bact_C"/>
</dbReference>
<dbReference type="Gene3D" id="3.30.360.10">
    <property type="entry name" value="Dihydrodipicolinate Reductase, domain 2"/>
    <property type="match status" value="1"/>
</dbReference>
<evidence type="ECO:0000256" key="2">
    <source>
        <dbReference type="SAM" id="SignalP"/>
    </source>
</evidence>
<feature type="chain" id="PRO_5047162277" description="Gfo/Idh/MocA family oxidoreductase" evidence="2">
    <location>
        <begin position="26"/>
        <end position="445"/>
    </location>
</feature>
<sequence length="445" mass="49330">MQRRQFLTQASQAAAVLALPTLVPASVLGKQAPSNRITVALIGTGRQLMGVNLPQLLALPDVQVVAVCDVDSWRMNGAKQAVEAHYAQLTKSGQYKGCLAVSDFRELLQRRDIDAVMVSTPDHWHVPMGVMAARAGKHLCIEKPLSLSVAQGRLLTQVVEKQRIIARVDSEFRSLRPYNQAVEWVRNGAIGTLKKIEIGLPSDPEPVRVVPDMPVPKELNYEAWLGPALVVPYTEARVHKPFDVKGRPGWMRISTYAQGMIANWGAHLFDIAQWANNSEYTGPVEVEGKGKFPRGLWDTMINFTVRYRYANGVEMTAQQQPDYHPFIRFEGTEGWLLLDGYPPKVSASNQALLARQPKAGELNLGGTLGDKADFIEGIKNNRQTLEPIEVGHRTITISQLGLIACQVGEKLNWNPEKEQFTGNNAANALLAAPLLREPWRINEKV</sequence>
<name>A0ABP8MXX8_9BACT</name>
<dbReference type="Pfam" id="PF01408">
    <property type="entry name" value="GFO_IDH_MocA"/>
    <property type="match status" value="1"/>
</dbReference>
<dbReference type="SUPFAM" id="SSF55347">
    <property type="entry name" value="Glyceraldehyde-3-phosphate dehydrogenase-like, C-terminal domain"/>
    <property type="match status" value="1"/>
</dbReference>
<keyword evidence="1" id="KW-0560">Oxidoreductase</keyword>
<accession>A0ABP8MXX8</accession>
<gene>
    <name evidence="5" type="ORF">GCM10023189_24660</name>
</gene>
<dbReference type="InterPro" id="IPR000683">
    <property type="entry name" value="Gfo/Idh/MocA-like_OxRdtase_N"/>
</dbReference>
<reference evidence="6" key="1">
    <citation type="journal article" date="2019" name="Int. J. Syst. Evol. Microbiol.">
        <title>The Global Catalogue of Microorganisms (GCM) 10K type strain sequencing project: providing services to taxonomists for standard genome sequencing and annotation.</title>
        <authorList>
            <consortium name="The Broad Institute Genomics Platform"/>
            <consortium name="The Broad Institute Genome Sequencing Center for Infectious Disease"/>
            <person name="Wu L."/>
            <person name="Ma J."/>
        </authorList>
    </citation>
    <scope>NUCLEOTIDE SEQUENCE [LARGE SCALE GENOMIC DNA]</scope>
    <source>
        <strain evidence="6">JCM 17927</strain>
    </source>
</reference>
<evidence type="ECO:0000259" key="4">
    <source>
        <dbReference type="Pfam" id="PF19051"/>
    </source>
</evidence>
<keyword evidence="6" id="KW-1185">Reference proteome</keyword>
<dbReference type="InterPro" id="IPR050463">
    <property type="entry name" value="Gfo/Idh/MocA_oxidrdct_glycsds"/>
</dbReference>
<feature type="domain" description="Gfo/Idh/MocA-like oxidoreductase bacterial type C-terminal" evidence="4">
    <location>
        <begin position="211"/>
        <end position="440"/>
    </location>
</feature>
<dbReference type="InterPro" id="IPR036291">
    <property type="entry name" value="NAD(P)-bd_dom_sf"/>
</dbReference>
<evidence type="ECO:0000259" key="3">
    <source>
        <dbReference type="Pfam" id="PF01408"/>
    </source>
</evidence>
<dbReference type="PANTHER" id="PTHR43818:SF11">
    <property type="entry name" value="BCDNA.GH03377"/>
    <property type="match status" value="1"/>
</dbReference>
<dbReference type="SUPFAM" id="SSF51735">
    <property type="entry name" value="NAD(P)-binding Rossmann-fold domains"/>
    <property type="match status" value="1"/>
</dbReference>
<dbReference type="PANTHER" id="PTHR43818">
    <property type="entry name" value="BCDNA.GH03377"/>
    <property type="match status" value="1"/>
</dbReference>
<evidence type="ECO:0000313" key="6">
    <source>
        <dbReference type="Proteomes" id="UP001501175"/>
    </source>
</evidence>
<organism evidence="5 6">
    <name type="scientific">Nibrella saemangeumensis</name>
    <dbReference type="NCBI Taxonomy" id="1084526"/>
    <lineage>
        <taxon>Bacteria</taxon>
        <taxon>Pseudomonadati</taxon>
        <taxon>Bacteroidota</taxon>
        <taxon>Cytophagia</taxon>
        <taxon>Cytophagales</taxon>
        <taxon>Spirosomataceae</taxon>
        <taxon>Nibrella</taxon>
    </lineage>
</organism>
<evidence type="ECO:0000256" key="1">
    <source>
        <dbReference type="ARBA" id="ARBA00023002"/>
    </source>
</evidence>
<evidence type="ECO:0008006" key="7">
    <source>
        <dbReference type="Google" id="ProtNLM"/>
    </source>
</evidence>
<feature type="domain" description="Gfo/Idh/MocA-like oxidoreductase N-terminal" evidence="3">
    <location>
        <begin position="37"/>
        <end position="168"/>
    </location>
</feature>
<dbReference type="Pfam" id="PF19051">
    <property type="entry name" value="GFO_IDH_MocA_C2"/>
    <property type="match status" value="1"/>
</dbReference>
<proteinExistence type="predicted"/>
<evidence type="ECO:0000313" key="5">
    <source>
        <dbReference type="EMBL" id="GAA4456026.1"/>
    </source>
</evidence>
<comment type="caution">
    <text evidence="5">The sequence shown here is derived from an EMBL/GenBank/DDBJ whole genome shotgun (WGS) entry which is preliminary data.</text>
</comment>
<dbReference type="Gene3D" id="3.40.50.720">
    <property type="entry name" value="NAD(P)-binding Rossmann-like Domain"/>
    <property type="match status" value="1"/>
</dbReference>
<protein>
    <recommendedName>
        <fullName evidence="7">Gfo/Idh/MocA family oxidoreductase</fullName>
    </recommendedName>
</protein>
<dbReference type="Proteomes" id="UP001501175">
    <property type="component" value="Unassembled WGS sequence"/>
</dbReference>